<dbReference type="AlphaFoldDB" id="A0A0C3Q0R1"/>
<feature type="transmembrane region" description="Helical" evidence="1">
    <location>
        <begin position="100"/>
        <end position="119"/>
    </location>
</feature>
<keyword evidence="4" id="KW-1185">Reference proteome</keyword>
<feature type="transmembrane region" description="Helical" evidence="1">
    <location>
        <begin position="175"/>
        <end position="199"/>
    </location>
</feature>
<organism evidence="3 4">
    <name type="scientific">Tulasnella calospora MUT 4182</name>
    <dbReference type="NCBI Taxonomy" id="1051891"/>
    <lineage>
        <taxon>Eukaryota</taxon>
        <taxon>Fungi</taxon>
        <taxon>Dikarya</taxon>
        <taxon>Basidiomycota</taxon>
        <taxon>Agaricomycotina</taxon>
        <taxon>Agaricomycetes</taxon>
        <taxon>Cantharellales</taxon>
        <taxon>Tulasnellaceae</taxon>
        <taxon>Tulasnella</taxon>
    </lineage>
</organism>
<feature type="transmembrane region" description="Helical" evidence="1">
    <location>
        <begin position="131"/>
        <end position="151"/>
    </location>
</feature>
<keyword evidence="1" id="KW-1133">Transmembrane helix</keyword>
<dbReference type="EMBL" id="KN823923">
    <property type="protein sequence ID" value="KIO15609.1"/>
    <property type="molecule type" value="Genomic_DNA"/>
</dbReference>
<evidence type="ECO:0000313" key="4">
    <source>
        <dbReference type="Proteomes" id="UP000054248"/>
    </source>
</evidence>
<proteinExistence type="predicted"/>
<evidence type="ECO:0000256" key="1">
    <source>
        <dbReference type="SAM" id="Phobius"/>
    </source>
</evidence>
<dbReference type="Proteomes" id="UP000054248">
    <property type="component" value="Unassembled WGS sequence"/>
</dbReference>
<dbReference type="Pfam" id="PF20151">
    <property type="entry name" value="DUF6533"/>
    <property type="match status" value="1"/>
</dbReference>
<evidence type="ECO:0000313" key="3">
    <source>
        <dbReference type="EMBL" id="KIO15609.1"/>
    </source>
</evidence>
<accession>A0A0C3Q0R1</accession>
<keyword evidence="1" id="KW-0812">Transmembrane</keyword>
<name>A0A0C3Q0R1_9AGAM</name>
<dbReference type="OrthoDB" id="2637653at2759"/>
<gene>
    <name evidence="3" type="ORF">M407DRAFT_34800</name>
</gene>
<dbReference type="InterPro" id="IPR045340">
    <property type="entry name" value="DUF6533"/>
</dbReference>
<reference evidence="4" key="2">
    <citation type="submission" date="2015-01" db="EMBL/GenBank/DDBJ databases">
        <title>Evolutionary Origins and Diversification of the Mycorrhizal Mutualists.</title>
        <authorList>
            <consortium name="DOE Joint Genome Institute"/>
            <consortium name="Mycorrhizal Genomics Consortium"/>
            <person name="Kohler A."/>
            <person name="Kuo A."/>
            <person name="Nagy L.G."/>
            <person name="Floudas D."/>
            <person name="Copeland A."/>
            <person name="Barry K.W."/>
            <person name="Cichocki N."/>
            <person name="Veneault-Fourrey C."/>
            <person name="LaButti K."/>
            <person name="Lindquist E.A."/>
            <person name="Lipzen A."/>
            <person name="Lundell T."/>
            <person name="Morin E."/>
            <person name="Murat C."/>
            <person name="Riley R."/>
            <person name="Ohm R."/>
            <person name="Sun H."/>
            <person name="Tunlid A."/>
            <person name="Henrissat B."/>
            <person name="Grigoriev I.V."/>
            <person name="Hibbett D.S."/>
            <person name="Martin F."/>
        </authorList>
    </citation>
    <scope>NUCLEOTIDE SEQUENCE [LARGE SCALE GENOMIC DNA]</scope>
    <source>
        <strain evidence="4">MUT 4182</strain>
    </source>
</reference>
<feature type="transmembrane region" description="Helical" evidence="1">
    <location>
        <begin position="220"/>
        <end position="240"/>
    </location>
</feature>
<protein>
    <recommendedName>
        <fullName evidence="2">DUF6533 domain-containing protein</fullName>
    </recommendedName>
</protein>
<evidence type="ECO:0000259" key="2">
    <source>
        <dbReference type="Pfam" id="PF20151"/>
    </source>
</evidence>
<keyword evidence="1" id="KW-0472">Membrane</keyword>
<reference evidence="3 4" key="1">
    <citation type="submission" date="2014-04" db="EMBL/GenBank/DDBJ databases">
        <authorList>
            <consortium name="DOE Joint Genome Institute"/>
            <person name="Kuo A."/>
            <person name="Girlanda M."/>
            <person name="Perotto S."/>
            <person name="Kohler A."/>
            <person name="Nagy L.G."/>
            <person name="Floudas D."/>
            <person name="Copeland A."/>
            <person name="Barry K.W."/>
            <person name="Cichocki N."/>
            <person name="Veneault-Fourrey C."/>
            <person name="LaButti K."/>
            <person name="Lindquist E.A."/>
            <person name="Lipzen A."/>
            <person name="Lundell T."/>
            <person name="Morin E."/>
            <person name="Murat C."/>
            <person name="Sun H."/>
            <person name="Tunlid A."/>
            <person name="Henrissat B."/>
            <person name="Grigoriev I.V."/>
            <person name="Hibbett D.S."/>
            <person name="Martin F."/>
            <person name="Nordberg H.P."/>
            <person name="Cantor M.N."/>
            <person name="Hua S.X."/>
        </authorList>
    </citation>
    <scope>NUCLEOTIDE SEQUENCE [LARGE SCALE GENOMIC DNA]</scope>
    <source>
        <strain evidence="3 4">MUT 4182</strain>
    </source>
</reference>
<dbReference type="HOGENOM" id="CLU_035509_15_0_1"/>
<sequence length="282" mass="31304">MAEVLSTADRDFHENIPITLSHLQTVRYITVAALAFNLWDFLISFSDEICLVWVAPLSWVKCLFLLNRYLGPSILVVNVSVLSTKGVTESVCRNWFRLEGWGGLVVVVVVQVILVLRVTALYGRHVIVNRVLALGLVGHVSACVTILGLGLEQIQPIRHLGSIPIGCVTDKLPSFLFGLFIPHLVVESTLFFLTVLQSLKNLPKGSWYSTPLLMLLLRDGTTYFFAMFVITCITTFTWLFAPPSLMKISVAPLIAISSVSGCRIILNLRALHRANDQIPDDD</sequence>
<feature type="domain" description="DUF6533" evidence="2">
    <location>
        <begin position="28"/>
        <end position="72"/>
    </location>
</feature>